<feature type="chain" id="PRO_5045324824" description="Beta-lactamase class A catalytic domain-containing protein" evidence="2">
    <location>
        <begin position="25"/>
        <end position="341"/>
    </location>
</feature>
<dbReference type="PANTHER" id="PTHR35333">
    <property type="entry name" value="BETA-LACTAMASE"/>
    <property type="match status" value="1"/>
</dbReference>
<feature type="domain" description="Beta-lactamase class A catalytic" evidence="3">
    <location>
        <begin position="118"/>
        <end position="253"/>
    </location>
</feature>
<dbReference type="InterPro" id="IPR045155">
    <property type="entry name" value="Beta-lactam_cat"/>
</dbReference>
<name>A0ABS6YWR1_9ACTN</name>
<evidence type="ECO:0000256" key="2">
    <source>
        <dbReference type="SAM" id="SignalP"/>
    </source>
</evidence>
<dbReference type="RefSeq" id="WP_219692439.1">
    <property type="nucleotide sequence ID" value="NZ_WMBF01000656.1"/>
</dbReference>
<feature type="signal peptide" evidence="2">
    <location>
        <begin position="1"/>
        <end position="24"/>
    </location>
</feature>
<dbReference type="InterPro" id="IPR012338">
    <property type="entry name" value="Beta-lactam/transpept-like"/>
</dbReference>
<dbReference type="SUPFAM" id="SSF56601">
    <property type="entry name" value="beta-lactamase/transpeptidase-like"/>
    <property type="match status" value="1"/>
</dbReference>
<keyword evidence="5" id="KW-1185">Reference proteome</keyword>
<dbReference type="PANTHER" id="PTHR35333:SF3">
    <property type="entry name" value="BETA-LACTAMASE-TYPE TRANSPEPTIDASE FOLD CONTAINING PROTEIN"/>
    <property type="match status" value="1"/>
</dbReference>
<dbReference type="Gene3D" id="3.40.710.10">
    <property type="entry name" value="DD-peptidase/beta-lactamase superfamily"/>
    <property type="match status" value="1"/>
</dbReference>
<dbReference type="Proteomes" id="UP001197114">
    <property type="component" value="Unassembled WGS sequence"/>
</dbReference>
<feature type="compositionally biased region" description="Acidic residues" evidence="1">
    <location>
        <begin position="331"/>
        <end position="341"/>
    </location>
</feature>
<evidence type="ECO:0000313" key="5">
    <source>
        <dbReference type="Proteomes" id="UP001197114"/>
    </source>
</evidence>
<reference evidence="4 5" key="1">
    <citation type="submission" date="2019-11" db="EMBL/GenBank/DDBJ databases">
        <authorList>
            <person name="Ay H."/>
        </authorList>
    </citation>
    <scope>NUCLEOTIDE SEQUENCE [LARGE SCALE GENOMIC DNA]</scope>
    <source>
        <strain evidence="4 5">BG9H</strain>
    </source>
</reference>
<comment type="caution">
    <text evidence="4">The sequence shown here is derived from an EMBL/GenBank/DDBJ whole genome shotgun (WGS) entry which is preliminary data.</text>
</comment>
<protein>
    <recommendedName>
        <fullName evidence="3">Beta-lactamase class A catalytic domain-containing protein</fullName>
    </recommendedName>
</protein>
<proteinExistence type="predicted"/>
<evidence type="ECO:0000259" key="3">
    <source>
        <dbReference type="Pfam" id="PF13354"/>
    </source>
</evidence>
<gene>
    <name evidence="4" type="ORF">GKQ77_30775</name>
</gene>
<dbReference type="EMBL" id="WMBF01000656">
    <property type="protein sequence ID" value="MBW5425897.1"/>
    <property type="molecule type" value="Genomic_DNA"/>
</dbReference>
<evidence type="ECO:0000313" key="4">
    <source>
        <dbReference type="EMBL" id="MBW5425897.1"/>
    </source>
</evidence>
<sequence>SMLAAALTTALLSPIPLSPIPAAAADASDQQGAALCTAGSDWTLAARMSQDIRAALSSRVGSVSVSVRDTRTGLVCDLASHRRYDAASVAKVLTMEAALLRAQEWGRGLTAWERRRIRPMITRSDNDATGRLWHDLGHAYLSRFLRRVGTTATTLGPYGYWGLTRTTAADQQRLLGVLTGARGVLKPAARAYGLRQMAEVRGDQRWGVPAGMPRGLRAHLKNGWLPRAVHGWRVHSVGVFTGGDRTYRIVVLTHGNPTMAYGVRTVERVAQAVHRGLNKGRAIGQALTPQSDISETPDGSAPPQGDYAPPPQGDFTPPKADLRQPEGDFTPPEEEGEAPAA</sequence>
<feature type="region of interest" description="Disordered" evidence="1">
    <location>
        <begin position="281"/>
        <end position="341"/>
    </location>
</feature>
<evidence type="ECO:0000256" key="1">
    <source>
        <dbReference type="SAM" id="MobiDB-lite"/>
    </source>
</evidence>
<keyword evidence="2" id="KW-0732">Signal</keyword>
<accession>A0ABS6YWR1</accession>
<dbReference type="InterPro" id="IPR000871">
    <property type="entry name" value="Beta-lactam_class-A"/>
</dbReference>
<dbReference type="Pfam" id="PF13354">
    <property type="entry name" value="Beta-lactamase2"/>
    <property type="match status" value="1"/>
</dbReference>
<organism evidence="4 5">
    <name type="scientific">Streptomyces anatolicus</name>
    <dbReference type="NCBI Taxonomy" id="2675858"/>
    <lineage>
        <taxon>Bacteria</taxon>
        <taxon>Bacillati</taxon>
        <taxon>Actinomycetota</taxon>
        <taxon>Actinomycetes</taxon>
        <taxon>Kitasatosporales</taxon>
        <taxon>Streptomycetaceae</taxon>
        <taxon>Streptomyces</taxon>
    </lineage>
</organism>
<feature type="non-terminal residue" evidence="4">
    <location>
        <position position="1"/>
    </location>
</feature>